<comment type="caution">
    <text evidence="1">The sequence shown here is derived from an EMBL/GenBank/DDBJ whole genome shotgun (WGS) entry which is preliminary data.</text>
</comment>
<protein>
    <submittedName>
        <fullName evidence="1">Cytochrome P450</fullName>
    </submittedName>
</protein>
<dbReference type="Proteomes" id="UP000814140">
    <property type="component" value="Unassembled WGS sequence"/>
</dbReference>
<gene>
    <name evidence="1" type="ORF">BV25DRAFT_1811310</name>
</gene>
<accession>A0ACB8SPH0</accession>
<keyword evidence="2" id="KW-1185">Reference proteome</keyword>
<sequence length="512" mass="58235">MPFLILYVGLSCILFIVVWRAITVKSRLPLPPGPPQEFIYGNWHQMPISHSWRTYAAWAQKCGPLVYLRVFTHHMIVLNTASSATELLDMRSATYSDRPYSTMKYEIASRALSVFTITSSHPRFRRYRRILHTGLSQAATQSYNALLEDEVRTLARGLRDSPSDLVKHVRRNAGAVIMKLTYGWTVKEVDDYFVRLMKEGFEMSRQVSTPGRWLVDVFPVLQYVPAWFPGAGFQRIGKALGEGMNRTERIPFEWTKSQMASEKFTESFTSRHLRPSDGHTVDAEEEDIIKWCSAALYAGGADTTVSALTSFFYAMTLNPDIQARAQEEVDAHMETEHCLPRISDLPYLPYVQALVKEVLRWAPVAPLGLPHRVIEDDVYMGYRIPKGTIMVPNIWLVPNIMRDPDCYPDPFKFDPGRFITDSGKDVVQPDPRKFAFGFGRRICPGAHFAEVSLQISIATILRLYSVSRPRDSNGQEVEMDVGWTSGVTSHVENLTCDIRLRSPELGELLNEE</sequence>
<reference evidence="1" key="2">
    <citation type="journal article" date="2022" name="New Phytol.">
        <title>Evolutionary transition to the ectomycorrhizal habit in the genomes of a hyperdiverse lineage of mushroom-forming fungi.</title>
        <authorList>
            <person name="Looney B."/>
            <person name="Miyauchi S."/>
            <person name="Morin E."/>
            <person name="Drula E."/>
            <person name="Courty P.E."/>
            <person name="Kohler A."/>
            <person name="Kuo A."/>
            <person name="LaButti K."/>
            <person name="Pangilinan J."/>
            <person name="Lipzen A."/>
            <person name="Riley R."/>
            <person name="Andreopoulos W."/>
            <person name="He G."/>
            <person name="Johnson J."/>
            <person name="Nolan M."/>
            <person name="Tritt A."/>
            <person name="Barry K.W."/>
            <person name="Grigoriev I.V."/>
            <person name="Nagy L.G."/>
            <person name="Hibbett D."/>
            <person name="Henrissat B."/>
            <person name="Matheny P.B."/>
            <person name="Labbe J."/>
            <person name="Martin F.M."/>
        </authorList>
    </citation>
    <scope>NUCLEOTIDE SEQUENCE</scope>
    <source>
        <strain evidence="1">HHB10654</strain>
    </source>
</reference>
<dbReference type="EMBL" id="MU277239">
    <property type="protein sequence ID" value="KAI0058112.1"/>
    <property type="molecule type" value="Genomic_DNA"/>
</dbReference>
<name>A0ACB8SPH0_9AGAM</name>
<organism evidence="1 2">
    <name type="scientific">Artomyces pyxidatus</name>
    <dbReference type="NCBI Taxonomy" id="48021"/>
    <lineage>
        <taxon>Eukaryota</taxon>
        <taxon>Fungi</taxon>
        <taxon>Dikarya</taxon>
        <taxon>Basidiomycota</taxon>
        <taxon>Agaricomycotina</taxon>
        <taxon>Agaricomycetes</taxon>
        <taxon>Russulales</taxon>
        <taxon>Auriscalpiaceae</taxon>
        <taxon>Artomyces</taxon>
    </lineage>
</organism>
<proteinExistence type="predicted"/>
<reference evidence="1" key="1">
    <citation type="submission" date="2021-03" db="EMBL/GenBank/DDBJ databases">
        <authorList>
            <consortium name="DOE Joint Genome Institute"/>
            <person name="Ahrendt S."/>
            <person name="Looney B.P."/>
            <person name="Miyauchi S."/>
            <person name="Morin E."/>
            <person name="Drula E."/>
            <person name="Courty P.E."/>
            <person name="Chicoki N."/>
            <person name="Fauchery L."/>
            <person name="Kohler A."/>
            <person name="Kuo A."/>
            <person name="Labutti K."/>
            <person name="Pangilinan J."/>
            <person name="Lipzen A."/>
            <person name="Riley R."/>
            <person name="Andreopoulos W."/>
            <person name="He G."/>
            <person name="Johnson J."/>
            <person name="Barry K.W."/>
            <person name="Grigoriev I.V."/>
            <person name="Nagy L."/>
            <person name="Hibbett D."/>
            <person name="Henrissat B."/>
            <person name="Matheny P.B."/>
            <person name="Labbe J."/>
            <person name="Martin F."/>
        </authorList>
    </citation>
    <scope>NUCLEOTIDE SEQUENCE</scope>
    <source>
        <strain evidence="1">HHB10654</strain>
    </source>
</reference>
<evidence type="ECO:0000313" key="1">
    <source>
        <dbReference type="EMBL" id="KAI0058112.1"/>
    </source>
</evidence>
<evidence type="ECO:0000313" key="2">
    <source>
        <dbReference type="Proteomes" id="UP000814140"/>
    </source>
</evidence>